<feature type="compositionally biased region" description="Acidic residues" evidence="8">
    <location>
        <begin position="1329"/>
        <end position="1357"/>
    </location>
</feature>
<evidence type="ECO:0000259" key="12">
    <source>
        <dbReference type="Pfam" id="PF23246"/>
    </source>
</evidence>
<feature type="coiled-coil region" evidence="7">
    <location>
        <begin position="1539"/>
        <end position="1573"/>
    </location>
</feature>
<dbReference type="Pfam" id="PF07989">
    <property type="entry name" value="Cnn_1N"/>
    <property type="match status" value="1"/>
</dbReference>
<dbReference type="PANTHER" id="PTHR46501">
    <property type="entry name" value="MYOMEGALIN"/>
    <property type="match status" value="1"/>
</dbReference>
<feature type="coiled-coil region" evidence="7">
    <location>
        <begin position="154"/>
        <end position="278"/>
    </location>
</feature>
<comment type="subcellular location">
    <subcellularLocation>
        <location evidence="1">Cytoplasm</location>
        <location evidence="1">Cytoskeleton</location>
    </subcellularLocation>
    <subcellularLocation>
        <location evidence="2">Golgi apparatus</location>
    </subcellularLocation>
</comment>
<dbReference type="GO" id="GO:1903358">
    <property type="term" value="P:regulation of Golgi organization"/>
    <property type="evidence" value="ECO:0007669"/>
    <property type="project" value="TreeGrafter"/>
</dbReference>
<evidence type="ECO:0000259" key="11">
    <source>
        <dbReference type="Pfam" id="PF18615"/>
    </source>
</evidence>
<dbReference type="GO" id="GO:0090063">
    <property type="term" value="P:positive regulation of microtubule nucleation"/>
    <property type="evidence" value="ECO:0007669"/>
    <property type="project" value="TreeGrafter"/>
</dbReference>
<accession>A0A556UZ89</accession>
<dbReference type="OrthoDB" id="8953732at2759"/>
<feature type="coiled-coil region" evidence="7">
    <location>
        <begin position="318"/>
        <end position="373"/>
    </location>
</feature>
<feature type="transmembrane region" description="Helical" evidence="9">
    <location>
        <begin position="34"/>
        <end position="56"/>
    </location>
</feature>
<evidence type="ECO:0000256" key="1">
    <source>
        <dbReference type="ARBA" id="ARBA00004245"/>
    </source>
</evidence>
<evidence type="ECO:0000256" key="8">
    <source>
        <dbReference type="SAM" id="MobiDB-lite"/>
    </source>
</evidence>
<evidence type="ECO:0000256" key="9">
    <source>
        <dbReference type="SAM" id="Phobius"/>
    </source>
</evidence>
<feature type="region of interest" description="Disordered" evidence="8">
    <location>
        <begin position="1602"/>
        <end position="1661"/>
    </location>
</feature>
<keyword evidence="9" id="KW-1133">Transmembrane helix</keyword>
<name>A0A556UZ89_BAGYA</name>
<feature type="compositionally biased region" description="Low complexity" evidence="8">
    <location>
        <begin position="536"/>
        <end position="545"/>
    </location>
</feature>
<feature type="region of interest" description="Disordered" evidence="8">
    <location>
        <begin position="1323"/>
        <end position="1358"/>
    </location>
</feature>
<feature type="coiled-coil region" evidence="7">
    <location>
        <begin position="866"/>
        <end position="1027"/>
    </location>
</feature>
<evidence type="ECO:0000256" key="5">
    <source>
        <dbReference type="ARBA" id="ARBA00023034"/>
    </source>
</evidence>
<keyword evidence="14" id="KW-1185">Reference proteome</keyword>
<keyword evidence="3" id="KW-0963">Cytoplasm</keyword>
<evidence type="ECO:0000259" key="10">
    <source>
        <dbReference type="Pfam" id="PF07989"/>
    </source>
</evidence>
<evidence type="ECO:0000256" key="6">
    <source>
        <dbReference type="ARBA" id="ARBA00023212"/>
    </source>
</evidence>
<feature type="coiled-coil region" evidence="7">
    <location>
        <begin position="720"/>
        <end position="775"/>
    </location>
</feature>
<keyword evidence="6" id="KW-0206">Cytoskeleton</keyword>
<dbReference type="InterPro" id="IPR040947">
    <property type="entry name" value="SMYLE_N"/>
</dbReference>
<dbReference type="InterPro" id="IPR052593">
    <property type="entry name" value="MT-associated_AKAP9-binding"/>
</dbReference>
<keyword evidence="4" id="KW-0597">Phosphoprotein</keyword>
<keyword evidence="9" id="KW-0812">Transmembrane</keyword>
<feature type="region of interest" description="Disordered" evidence="8">
    <location>
        <begin position="1176"/>
        <end position="1200"/>
    </location>
</feature>
<evidence type="ECO:0000256" key="3">
    <source>
        <dbReference type="ARBA" id="ARBA00022490"/>
    </source>
</evidence>
<dbReference type="Pfam" id="PF23246">
    <property type="entry name" value="CC_CDK5RAP2"/>
    <property type="match status" value="1"/>
</dbReference>
<proteinExistence type="predicted"/>
<dbReference type="InterPro" id="IPR056273">
    <property type="entry name" value="CDK5RAP2_MYOME_CC"/>
</dbReference>
<feature type="domain" description="Centrosomin N-terminal motif 1" evidence="10">
    <location>
        <begin position="153"/>
        <end position="221"/>
    </location>
</feature>
<evidence type="ECO:0000256" key="2">
    <source>
        <dbReference type="ARBA" id="ARBA00004555"/>
    </source>
</evidence>
<feature type="domain" description="Short myomegalin-like EB1 binding protein N-terminal" evidence="11">
    <location>
        <begin position="440"/>
        <end position="668"/>
    </location>
</feature>
<sequence>MEGPSDLQPPTDDEVFFENYIPPARDAIHMPIHVLYMVLATIIIIMTLYAIIGHLIKDLLHDLADWLFGKQPEEVEINFLEARDKFMVDWCPETTPELEELARAEQIKVVLESSNQTPAIWVISDGSETRPPRAGPHYLTDDAEKAPPLQAHTLREFEQHLNDLKKENFSLKLRIYFLEERIQQKYENNTDDVYRTNIELKVEVESLKQELQEKQQLLDKALTTAESLTNNNEAELQRRCEARQQEIDHMQQVLHSRIQLLQEEAQFARSEAERMASLAESCSQHSAVTMEPITKEMSVAKSCQPPNLLPENRDNKRIEELTAAVLHKEMLIRELTEERSSLRDRVTEMEEQLQELSASLLQKERDAEELHRDGRGEFVCSKCAFMLERMYRFDTVVARVEALSIERLHKLLLEKERLRQCIRGMYHKHNNAASKGKGCMVDMSGLHDAKYCALVEEDLMYSMYESWAEDEAQTLECGHNPQCHGSDLSALWHRLRRCRGCSMLRVADPDYEAVCKVPRKLARSTSCGPSTRYSEATMTTTASTTLVPESRQTTRASSDSDKTLEGRSSSSNSADSLNSIQGAVPPVEDQERDGREEQIWEQHLDPKLDHASTASKMQLALCLVQNCIYKPVQIPSGSRLPVLIKAGCLDTGFKQGNRAQALRTPTDGAACKNCPPKISGLELMLAELEEMWNDLYVEYLPFCLKKVTKKSLIEEQQSQLNQYESAAGQCVSELQKAQQQVQSLQNKIQDSESSNQKLQDKLGEMETELRSIRQAAQNQDRTIQSLTESLNTKDTETQELYQVIEGQNTTLCNLREMTHRSQLQHSQIAEGVDLQSEVVALQSSLFSCQLELEATQRAQRQSRRVAEDLTLSRDRLQNDLQVELQQRETTEKYNQDLRSTMQQLRSELQVKDAQLKESEADKQAEILAQEKIISELKFALQEKETIVQEYSELLDQPAESDQSRDAMLNKLKSRIRDRDRALERAIDEKFSCLEEKETEVRKLQLALREKERDLERLRCILTNNEETITSLDGLMRSKELELEQTRESFRKLQWLKQQSDEKHAVVLRERDDIIAQLHTTLHARSKETEDLTAALLAKLSPIPNEVVDELKSRLALKDRLFQDLLSERSRQTQEHHTLIQDLLETISSRDQYIKESGKRLGQMITERTGQLHEMRRQLSSREQELSGVKRDKEREREKSTRLAMDMERLQSILREKEVLIQRELSELKSALTKKPENHICTDPQAALEQLVSEYQQLNQALRAEKKIYQNLNHMQSTGDSVETTQALHLELDTAQALRGQLEEVLRRIQATALALERAAKAHADYGEFSTDEDEDEIDDDGDEDEGSSSEEFTDSIEEDVRLNAESLASTEYRLFCLTAAPTNIYIQGLDTVTQLSNEIRVLKEENLNLHSRLQGSRDNNEEVEQLREAVLSGRARLKQAELEAEQWKEELRRLQTHSCEQSQQIQKLRQDRQSNQGHNNRLQHEVSLLQQQLSESRQLLQSLQCELQLYDRVIVGRKSTSAGYFSELPYSTSPAVGELNHLLVEVRALRAQLERSVQENSALRIQLQKQLEQQLNTASLEPRPVSLMPASPLRDTLYRRQLLHDPSPSPPVRDVGPFPSGPPCSPYSELEESSLTANDSLEPHADLEGDAPDGSFANRNGRHAIGHVDDFNALQQQVIEGRGLVHRMEATLNTCLNTALMEVNTGKALDYATVKTLLSNTKTLRQILEEAMSLLKMFWRAALPSTDSPAQYLQKEQSMKEEIQSLRLRIAEQEEVLQNTVQRLRSTSRTKESMETFIVSQRQVLKDVYPGPSDRGCVTPAIPMETSCPRFAKKRARECLH</sequence>
<protein>
    <submittedName>
        <fullName evidence="13">Myomegalin</fullName>
    </submittedName>
</protein>
<dbReference type="GO" id="GO:0007098">
    <property type="term" value="P:centrosome cycle"/>
    <property type="evidence" value="ECO:0007669"/>
    <property type="project" value="TreeGrafter"/>
</dbReference>
<organism evidence="13 14">
    <name type="scientific">Bagarius yarrelli</name>
    <name type="common">Goonch</name>
    <name type="synonym">Bagrus yarrelli</name>
    <dbReference type="NCBI Taxonomy" id="175774"/>
    <lineage>
        <taxon>Eukaryota</taxon>
        <taxon>Metazoa</taxon>
        <taxon>Chordata</taxon>
        <taxon>Craniata</taxon>
        <taxon>Vertebrata</taxon>
        <taxon>Euteleostomi</taxon>
        <taxon>Actinopterygii</taxon>
        <taxon>Neopterygii</taxon>
        <taxon>Teleostei</taxon>
        <taxon>Ostariophysi</taxon>
        <taxon>Siluriformes</taxon>
        <taxon>Sisoridae</taxon>
        <taxon>Sisorinae</taxon>
        <taxon>Bagarius</taxon>
    </lineage>
</organism>
<feature type="compositionally biased region" description="Low complexity" evidence="8">
    <location>
        <begin position="568"/>
        <end position="579"/>
    </location>
</feature>
<comment type="caution">
    <text evidence="13">The sequence shown here is derived from an EMBL/GenBank/DDBJ whole genome shotgun (WGS) entry which is preliminary data.</text>
</comment>
<dbReference type="PANTHER" id="PTHR46501:SF2">
    <property type="entry name" value="MYOMEGALIN"/>
    <property type="match status" value="1"/>
</dbReference>
<feature type="region of interest" description="Disordered" evidence="8">
    <location>
        <begin position="523"/>
        <end position="595"/>
    </location>
</feature>
<gene>
    <name evidence="13" type="ORF">Baya_11169</name>
</gene>
<dbReference type="Pfam" id="PF18615">
    <property type="entry name" value="SMYLE_N"/>
    <property type="match status" value="1"/>
</dbReference>
<keyword evidence="7" id="KW-0175">Coiled coil</keyword>
<reference evidence="13 14" key="1">
    <citation type="journal article" date="2019" name="Genome Biol. Evol.">
        <title>Whole-Genome Sequencing of the Giant Devil Catfish, Bagarius yarrelli.</title>
        <authorList>
            <person name="Jiang W."/>
            <person name="Lv Y."/>
            <person name="Cheng L."/>
            <person name="Yang K."/>
            <person name="Chao B."/>
            <person name="Wang X."/>
            <person name="Li Y."/>
            <person name="Pan X."/>
            <person name="You X."/>
            <person name="Zhang Y."/>
            <person name="Yang J."/>
            <person name="Li J."/>
            <person name="Zhang X."/>
            <person name="Liu S."/>
            <person name="Sun C."/>
            <person name="Yang J."/>
            <person name="Shi Q."/>
        </authorList>
    </citation>
    <scope>NUCLEOTIDE SEQUENCE [LARGE SCALE GENOMIC DNA]</scope>
    <source>
        <strain evidence="13">JWS20170419001</strain>
        <tissue evidence="13">Muscle</tissue>
    </source>
</reference>
<feature type="coiled-coil region" evidence="7">
    <location>
        <begin position="1756"/>
        <end position="1783"/>
    </location>
</feature>
<feature type="compositionally biased region" description="Polar residues" evidence="8">
    <location>
        <begin position="546"/>
        <end position="557"/>
    </location>
</feature>
<dbReference type="InterPro" id="IPR012943">
    <property type="entry name" value="Cnn_1N"/>
</dbReference>
<evidence type="ECO:0000313" key="13">
    <source>
        <dbReference type="EMBL" id="TSQ01593.1"/>
    </source>
</evidence>
<feature type="compositionally biased region" description="Polar residues" evidence="8">
    <location>
        <begin position="523"/>
        <end position="534"/>
    </location>
</feature>
<dbReference type="GO" id="GO:0005813">
    <property type="term" value="C:centrosome"/>
    <property type="evidence" value="ECO:0007669"/>
    <property type="project" value="TreeGrafter"/>
</dbReference>
<keyword evidence="9" id="KW-0472">Membrane</keyword>
<keyword evidence="5" id="KW-0333">Golgi apparatus</keyword>
<feature type="coiled-coil region" evidence="7">
    <location>
        <begin position="1392"/>
        <end position="1506"/>
    </location>
</feature>
<dbReference type="GO" id="GO:0060090">
    <property type="term" value="F:molecular adaptor activity"/>
    <property type="evidence" value="ECO:0007669"/>
    <property type="project" value="TreeGrafter"/>
</dbReference>
<evidence type="ECO:0000256" key="7">
    <source>
        <dbReference type="SAM" id="Coils"/>
    </source>
</evidence>
<evidence type="ECO:0000256" key="4">
    <source>
        <dbReference type="ARBA" id="ARBA00022553"/>
    </source>
</evidence>
<dbReference type="Proteomes" id="UP000319801">
    <property type="component" value="Unassembled WGS sequence"/>
</dbReference>
<feature type="domain" description="CDK5 regulatory subunit-associated protein 2/Myomegalin coiled coil" evidence="12">
    <location>
        <begin position="1215"/>
        <end position="1321"/>
    </location>
</feature>
<evidence type="ECO:0000313" key="14">
    <source>
        <dbReference type="Proteomes" id="UP000319801"/>
    </source>
</evidence>
<dbReference type="GO" id="GO:0005794">
    <property type="term" value="C:Golgi apparatus"/>
    <property type="evidence" value="ECO:0007669"/>
    <property type="project" value="UniProtKB-SubCell"/>
</dbReference>
<dbReference type="EMBL" id="VCAZ01000081">
    <property type="protein sequence ID" value="TSQ01593.1"/>
    <property type="molecule type" value="Genomic_DNA"/>
</dbReference>